<feature type="signal peptide" evidence="1">
    <location>
        <begin position="1"/>
        <end position="24"/>
    </location>
</feature>
<keyword evidence="1" id="KW-0732">Signal</keyword>
<proteinExistence type="predicted"/>
<dbReference type="RefSeq" id="WP_046172562.1">
    <property type="nucleotide sequence ID" value="NZ_FOMB01000001.1"/>
</dbReference>
<dbReference type="AlphaFoldDB" id="A0A0F5PS46"/>
<evidence type="ECO:0000313" key="3">
    <source>
        <dbReference type="EMBL" id="SFB98141.1"/>
    </source>
</evidence>
<evidence type="ECO:0000313" key="5">
    <source>
        <dbReference type="Proteomes" id="UP000182258"/>
    </source>
</evidence>
<evidence type="ECO:0000313" key="4">
    <source>
        <dbReference type="Proteomes" id="UP000033519"/>
    </source>
</evidence>
<protein>
    <recommendedName>
        <fullName evidence="6">Peptidase propeptide and YPEB domain-containing protein</fullName>
    </recommendedName>
</protein>
<evidence type="ECO:0000256" key="1">
    <source>
        <dbReference type="SAM" id="SignalP"/>
    </source>
</evidence>
<dbReference type="Proteomes" id="UP000033519">
    <property type="component" value="Unassembled WGS sequence"/>
</dbReference>
<keyword evidence="4" id="KW-1185">Reference proteome</keyword>
<accession>A0A0F5PS46</accession>
<reference evidence="2 4" key="1">
    <citation type="submission" date="2015-03" db="EMBL/GenBank/DDBJ databases">
        <authorList>
            <person name="Lepp D."/>
            <person name="Hassan Y.I."/>
            <person name="Li X.-Z."/>
            <person name="Zhou T."/>
        </authorList>
    </citation>
    <scope>NUCLEOTIDE SEQUENCE [LARGE SCALE GENOMIC DNA]</scope>
    <source>
        <strain evidence="2 4">Cr7-05</strain>
    </source>
</reference>
<gene>
    <name evidence="3" type="ORF">SAMN04488059_101254</name>
    <name evidence="2" type="ORF">WH91_18980</name>
</gene>
<feature type="chain" id="PRO_5010418572" description="Peptidase propeptide and YPEB domain-containing protein" evidence="1">
    <location>
        <begin position="25"/>
        <end position="91"/>
    </location>
</feature>
<dbReference type="EMBL" id="LAPV01000166">
    <property type="protein sequence ID" value="KKC31517.1"/>
    <property type="molecule type" value="Genomic_DNA"/>
</dbReference>
<evidence type="ECO:0000313" key="2">
    <source>
        <dbReference type="EMBL" id="KKC31517.1"/>
    </source>
</evidence>
<dbReference type="EMBL" id="FOMB01000001">
    <property type="protein sequence ID" value="SFB98141.1"/>
    <property type="molecule type" value="Genomic_DNA"/>
</dbReference>
<organism evidence="3 5">
    <name type="scientific">Devosia psychrophila</name>
    <dbReference type="NCBI Taxonomy" id="728005"/>
    <lineage>
        <taxon>Bacteria</taxon>
        <taxon>Pseudomonadati</taxon>
        <taxon>Pseudomonadota</taxon>
        <taxon>Alphaproteobacteria</taxon>
        <taxon>Hyphomicrobiales</taxon>
        <taxon>Devosiaceae</taxon>
        <taxon>Devosia</taxon>
    </lineage>
</organism>
<name>A0A0F5PS46_9HYPH</name>
<dbReference type="PATRIC" id="fig|728005.3.peg.2057"/>
<dbReference type="Proteomes" id="UP000182258">
    <property type="component" value="Unassembled WGS sequence"/>
</dbReference>
<sequence length="91" mass="9684">MIKNTVIALVAVAAFAGAAAPAFAESIFGDNPSEATRDFTSNSIISQLQQRGIDASSVEDWNGLVRAYVTLEDGTQAMQFYTPGSLQRVTL</sequence>
<evidence type="ECO:0008006" key="6">
    <source>
        <dbReference type="Google" id="ProtNLM"/>
    </source>
</evidence>
<dbReference type="OrthoDB" id="7951125at2"/>
<reference evidence="3 5" key="2">
    <citation type="submission" date="2016-10" db="EMBL/GenBank/DDBJ databases">
        <authorList>
            <person name="de Groot N.N."/>
        </authorList>
    </citation>
    <scope>NUCLEOTIDE SEQUENCE [LARGE SCALE GENOMIC DNA]</scope>
    <source>
        <strain evidence="3 5">CGMCC 1.10210</strain>
    </source>
</reference>